<dbReference type="KEGG" id="sapo:SAPIO_CDS8604"/>
<evidence type="ECO:0000256" key="6">
    <source>
        <dbReference type="ARBA" id="ARBA00022670"/>
    </source>
</evidence>
<dbReference type="InterPro" id="IPR002468">
    <property type="entry name" value="Pept_M24A_MAP2"/>
</dbReference>
<dbReference type="GO" id="GO:0070006">
    <property type="term" value="F:metalloaminopeptidase activity"/>
    <property type="evidence" value="ECO:0007669"/>
    <property type="project" value="UniProtKB-UniRule"/>
</dbReference>
<dbReference type="PANTHER" id="PTHR45777">
    <property type="entry name" value="METHIONINE AMINOPEPTIDASE 2"/>
    <property type="match status" value="1"/>
</dbReference>
<dbReference type="InterPro" id="IPR018349">
    <property type="entry name" value="Pept_M24A_MAP2_BS"/>
</dbReference>
<keyword evidence="5 9" id="KW-0963">Cytoplasm</keyword>
<comment type="subcellular location">
    <subcellularLocation>
        <location evidence="9">Cytoplasm</location>
    </subcellularLocation>
</comment>
<dbReference type="InterPro" id="IPR036388">
    <property type="entry name" value="WH-like_DNA-bd_sf"/>
</dbReference>
<dbReference type="HOGENOM" id="CLU_015857_7_1_1"/>
<dbReference type="InterPro" id="IPR001714">
    <property type="entry name" value="Pept_M24_MAP"/>
</dbReference>
<comment type="cofactor">
    <cofactor evidence="2">
        <name>Mn(2+)</name>
        <dbReference type="ChEBI" id="CHEBI:29035"/>
    </cofactor>
</comment>
<feature type="region of interest" description="Disordered" evidence="11">
    <location>
        <begin position="1"/>
        <end position="105"/>
    </location>
</feature>
<feature type="binding site" evidence="9">
    <location>
        <position position="334"/>
    </location>
    <ligand>
        <name>a divalent metal cation</name>
        <dbReference type="ChEBI" id="CHEBI:60240"/>
        <label>2</label>
        <note>catalytic</note>
    </ligand>
</feature>
<evidence type="ECO:0000256" key="8">
    <source>
        <dbReference type="ARBA" id="ARBA00022801"/>
    </source>
</evidence>
<dbReference type="InterPro" id="IPR036005">
    <property type="entry name" value="Creatinase/aminopeptidase-like"/>
</dbReference>
<feature type="compositionally biased region" description="Basic residues" evidence="11">
    <location>
        <begin position="62"/>
        <end position="78"/>
    </location>
</feature>
<dbReference type="GO" id="GO:0004239">
    <property type="term" value="F:initiator methionyl aminopeptidase activity"/>
    <property type="evidence" value="ECO:0007669"/>
    <property type="project" value="UniProtKB-UniRule"/>
</dbReference>
<dbReference type="EC" id="3.4.11.18" evidence="9"/>
<dbReference type="PANTHER" id="PTHR45777:SF2">
    <property type="entry name" value="METHIONINE AMINOPEPTIDASE 2"/>
    <property type="match status" value="1"/>
</dbReference>
<sequence length="448" mass="48567">MAAQTPTEALKKLSVNDAPGAAEKAGSNGAPSGANAEHDEDSDDDADEVAAQGGAGGESGAAKKKKKKKKSKSKKKKPTAQSDPPRVLVSQLFPNNTYPHGEEVEYLDENRFRTTNEEKRHLDNINNDKTADFRHAAEVHRQVRQWAQKNIKPGQTLTEIAEGIEDGVRALTGHSGLEEGDALKAGMGFPTGLSINHCAAHYTPNAGNKMVLQQGDVMKVDFGVHVNGSIVDSAFTMAFEPQFDNLLAAVKDATNAGVREAGIDVRVGEVGAAIQEVMESYEVEINGTTYPVKSIRNLNGHTILPYSIHGTKSVPIVKSNDMTKMEEGDVFAVETFGSTGNGYVHDDMETSHYARVGDAPNVALRLSSAKQLLNVINKNFGTLPFCRRYLDRLGQEKYLLGLNNLVSNGIVEAYPPLCDKKGSYTAQYEHTILLRPTVKEVISRGDDY</sequence>
<evidence type="ECO:0000256" key="5">
    <source>
        <dbReference type="ARBA" id="ARBA00022490"/>
    </source>
</evidence>
<dbReference type="SUPFAM" id="SSF46785">
    <property type="entry name" value="Winged helix' DNA-binding domain"/>
    <property type="match status" value="1"/>
</dbReference>
<feature type="binding site" evidence="9">
    <location>
        <position position="232"/>
    </location>
    <ligand>
        <name>a divalent metal cation</name>
        <dbReference type="ChEBI" id="CHEBI:60240"/>
        <label>2</label>
        <note>catalytic</note>
    </ligand>
</feature>
<evidence type="ECO:0000256" key="4">
    <source>
        <dbReference type="ARBA" id="ARBA00022438"/>
    </source>
</evidence>
<reference evidence="13 14" key="1">
    <citation type="journal article" date="2014" name="Genome Announc.">
        <title>Draft genome sequence of the pathogenic fungus Scedosporium apiospermum.</title>
        <authorList>
            <person name="Vandeputte P."/>
            <person name="Ghamrawi S."/>
            <person name="Rechenmann M."/>
            <person name="Iltis A."/>
            <person name="Giraud S."/>
            <person name="Fleury M."/>
            <person name="Thornton C."/>
            <person name="Delhaes L."/>
            <person name="Meyer W."/>
            <person name="Papon N."/>
            <person name="Bouchara J.P."/>
        </authorList>
    </citation>
    <scope>NUCLEOTIDE SEQUENCE [LARGE SCALE GENOMIC DNA]</scope>
    <source>
        <strain evidence="13 14">IHEM 14462</strain>
    </source>
</reference>
<comment type="catalytic activity">
    <reaction evidence="1 9 10">
        <text>Release of N-terminal amino acids, preferentially methionine, from peptides and arylamides.</text>
        <dbReference type="EC" id="3.4.11.18"/>
    </reaction>
</comment>
<feature type="binding site" evidence="9">
    <location>
        <position position="201"/>
    </location>
    <ligand>
        <name>substrate</name>
    </ligand>
</feature>
<comment type="caution">
    <text evidence="13">The sequence shown here is derived from an EMBL/GenBank/DDBJ whole genome shotgun (WGS) entry which is preliminary data.</text>
</comment>
<dbReference type="Gene3D" id="1.10.10.10">
    <property type="entry name" value="Winged helix-like DNA-binding domain superfamily/Winged helix DNA-binding domain"/>
    <property type="match status" value="1"/>
</dbReference>
<feature type="binding site" evidence="9">
    <location>
        <position position="309"/>
    </location>
    <ligand>
        <name>substrate</name>
    </ligand>
</feature>
<evidence type="ECO:0000256" key="2">
    <source>
        <dbReference type="ARBA" id="ARBA00001936"/>
    </source>
</evidence>
<dbReference type="InterPro" id="IPR036390">
    <property type="entry name" value="WH_DNA-bd_sf"/>
</dbReference>
<gene>
    <name evidence="13" type="ORF">SAPIO_CDS8604</name>
</gene>
<organism evidence="13 14">
    <name type="scientific">Pseudallescheria apiosperma</name>
    <name type="common">Scedosporium apiospermum</name>
    <dbReference type="NCBI Taxonomy" id="563466"/>
    <lineage>
        <taxon>Eukaryota</taxon>
        <taxon>Fungi</taxon>
        <taxon>Dikarya</taxon>
        <taxon>Ascomycota</taxon>
        <taxon>Pezizomycotina</taxon>
        <taxon>Sordariomycetes</taxon>
        <taxon>Hypocreomycetidae</taxon>
        <taxon>Microascales</taxon>
        <taxon>Microascaceae</taxon>
        <taxon>Scedosporium</taxon>
    </lineage>
</organism>
<evidence type="ECO:0000259" key="12">
    <source>
        <dbReference type="Pfam" id="PF00557"/>
    </source>
</evidence>
<name>A0A084G010_PSEDA</name>
<feature type="binding site" evidence="9">
    <location>
        <position position="221"/>
    </location>
    <ligand>
        <name>a divalent metal cation</name>
        <dbReference type="ChEBI" id="CHEBI:60240"/>
        <label>1</label>
    </ligand>
</feature>
<evidence type="ECO:0000256" key="1">
    <source>
        <dbReference type="ARBA" id="ARBA00000294"/>
    </source>
</evidence>
<feature type="binding site" evidence="9">
    <location>
        <position position="301"/>
    </location>
    <ligand>
        <name>a divalent metal cation</name>
        <dbReference type="ChEBI" id="CHEBI:60240"/>
        <label>2</label>
        <note>catalytic</note>
    </ligand>
</feature>
<dbReference type="RefSeq" id="XP_016640471.1">
    <property type="nucleotide sequence ID" value="XM_016790208.1"/>
</dbReference>
<evidence type="ECO:0000256" key="3">
    <source>
        <dbReference type="ARBA" id="ARBA00001954"/>
    </source>
</evidence>
<dbReference type="Pfam" id="PF00557">
    <property type="entry name" value="Peptidase_M24"/>
    <property type="match status" value="1"/>
</dbReference>
<protein>
    <recommendedName>
        <fullName evidence="9">Methionine aminopeptidase 2</fullName>
        <shortName evidence="9">MAP 2</shortName>
        <shortName evidence="9">MetAP 2</shortName>
        <ecNumber evidence="9">3.4.11.18</ecNumber>
    </recommendedName>
    <alternativeName>
        <fullName evidence="9">Peptidase M</fullName>
    </alternativeName>
</protein>
<keyword evidence="14" id="KW-1185">Reference proteome</keyword>
<evidence type="ECO:0000256" key="10">
    <source>
        <dbReference type="RuleBase" id="RU003653"/>
    </source>
</evidence>
<comment type="cofactor">
    <cofactor evidence="9">
        <name>Co(2+)</name>
        <dbReference type="ChEBI" id="CHEBI:48828"/>
    </cofactor>
    <cofactor evidence="9">
        <name>Zn(2+)</name>
        <dbReference type="ChEBI" id="CHEBI:29105"/>
    </cofactor>
    <cofactor evidence="9">
        <name>Mn(2+)</name>
        <dbReference type="ChEBI" id="CHEBI:29035"/>
    </cofactor>
    <cofactor evidence="9">
        <name>Fe(2+)</name>
        <dbReference type="ChEBI" id="CHEBI:29033"/>
    </cofactor>
    <text evidence="9">Binds 2 divalent metal cations per subunit. Has a high-affinity and a low affinity metal-binding site. The true nature of the physiological cofactor is under debate. The enzyme is active with cobalt, zinc, manganese or divalent iron ions. Most likely, methionine aminopeptidases function as mononuclear Fe(2+)-metalloproteases under physiological conditions, and the catalytically relevant metal-binding site has been assigned to the histidine-containing high-affinity site.</text>
</comment>
<keyword evidence="8 9" id="KW-0378">Hydrolase</keyword>
<comment type="similarity">
    <text evidence="9">Belongs to the peptidase M24A family. Methionine aminopeptidase eukaryotic type 2 subfamily.</text>
</comment>
<dbReference type="OMA" id="PFAKRWL"/>
<evidence type="ECO:0000313" key="14">
    <source>
        <dbReference type="Proteomes" id="UP000028545"/>
    </source>
</evidence>
<dbReference type="GO" id="GO:0006508">
    <property type="term" value="P:proteolysis"/>
    <property type="evidence" value="ECO:0007669"/>
    <property type="project" value="UniProtKB-KW"/>
</dbReference>
<proteinExistence type="inferred from homology"/>
<dbReference type="InterPro" id="IPR050247">
    <property type="entry name" value="Met_Aminopeptidase_Type2"/>
</dbReference>
<feature type="compositionally biased region" description="Low complexity" evidence="11">
    <location>
        <begin position="25"/>
        <end position="35"/>
    </location>
</feature>
<keyword evidence="6 9" id="KW-0645">Protease</keyword>
<comment type="function">
    <text evidence="9 10">Cotranslationally removes the N-terminal methionine from nascent proteins. The N-terminal methionine is often cleaved when the second residue in the primary sequence is small and uncharged (Met-Ala-, Cys, Gly, Pro, Ser, Thr, or Val).</text>
</comment>
<dbReference type="Gene3D" id="3.90.230.10">
    <property type="entry name" value="Creatinase/methionine aminopeptidase superfamily"/>
    <property type="match status" value="1"/>
</dbReference>
<dbReference type="GO" id="GO:0046872">
    <property type="term" value="F:metal ion binding"/>
    <property type="evidence" value="ECO:0007669"/>
    <property type="project" value="UniProtKB-UniRule"/>
</dbReference>
<feature type="compositionally biased region" description="Acidic residues" evidence="11">
    <location>
        <begin position="38"/>
        <end position="48"/>
    </location>
</feature>
<dbReference type="NCBIfam" id="TIGR00501">
    <property type="entry name" value="met_pdase_II"/>
    <property type="match status" value="1"/>
</dbReference>
<dbReference type="AlphaFoldDB" id="A0A084G010"/>
<dbReference type="EMBL" id="JOWA01000121">
    <property type="protein sequence ID" value="KEZ40672.1"/>
    <property type="molecule type" value="Genomic_DNA"/>
</dbReference>
<dbReference type="Proteomes" id="UP000028545">
    <property type="component" value="Unassembled WGS sequence"/>
</dbReference>
<feature type="domain" description="Peptidase M24" evidence="12">
    <location>
        <begin position="133"/>
        <end position="342"/>
    </location>
</feature>
<feature type="binding site" evidence="9">
    <location>
        <position position="429"/>
    </location>
    <ligand>
        <name>a divalent metal cation</name>
        <dbReference type="ChEBI" id="CHEBI:60240"/>
        <label>1</label>
    </ligand>
</feature>
<evidence type="ECO:0000256" key="7">
    <source>
        <dbReference type="ARBA" id="ARBA00022723"/>
    </source>
</evidence>
<comment type="cofactor">
    <cofactor evidence="3">
        <name>Fe(2+)</name>
        <dbReference type="ChEBI" id="CHEBI:29033"/>
    </cofactor>
</comment>
<dbReference type="SUPFAM" id="SSF55920">
    <property type="entry name" value="Creatinase/aminopeptidase"/>
    <property type="match status" value="1"/>
</dbReference>
<evidence type="ECO:0000313" key="13">
    <source>
        <dbReference type="EMBL" id="KEZ40672.1"/>
    </source>
</evidence>
<dbReference type="CDD" id="cd01088">
    <property type="entry name" value="MetAP2"/>
    <property type="match status" value="1"/>
</dbReference>
<dbReference type="PRINTS" id="PR00599">
    <property type="entry name" value="MAPEPTIDASE"/>
</dbReference>
<evidence type="ECO:0000256" key="9">
    <source>
        <dbReference type="HAMAP-Rule" id="MF_03175"/>
    </source>
</evidence>
<dbReference type="HAMAP" id="MF_03175">
    <property type="entry name" value="MetAP_2_euk"/>
    <property type="match status" value="1"/>
</dbReference>
<feature type="binding site" evidence="9">
    <location>
        <position position="232"/>
    </location>
    <ligand>
        <name>a divalent metal cation</name>
        <dbReference type="ChEBI" id="CHEBI:60240"/>
        <label>1</label>
    </ligand>
</feature>
<dbReference type="GO" id="GO:0005737">
    <property type="term" value="C:cytoplasm"/>
    <property type="evidence" value="ECO:0007669"/>
    <property type="project" value="UniProtKB-SubCell"/>
</dbReference>
<dbReference type="InterPro" id="IPR000994">
    <property type="entry name" value="Pept_M24"/>
</dbReference>
<dbReference type="VEuPathDB" id="FungiDB:SAPIO_CDS8604"/>
<accession>A0A084G010</accession>
<keyword evidence="7 9" id="KW-0479">Metal-binding</keyword>
<dbReference type="OrthoDB" id="7848262at2759"/>
<keyword evidence="4 9" id="KW-0031">Aminopeptidase</keyword>
<feature type="binding site" evidence="9">
    <location>
        <position position="429"/>
    </location>
    <ligand>
        <name>a divalent metal cation</name>
        <dbReference type="ChEBI" id="CHEBI:60240"/>
        <label>2</label>
        <note>catalytic</note>
    </ligand>
</feature>
<evidence type="ECO:0000256" key="11">
    <source>
        <dbReference type="SAM" id="MobiDB-lite"/>
    </source>
</evidence>
<dbReference type="GeneID" id="27727676"/>
<dbReference type="PROSITE" id="PS01202">
    <property type="entry name" value="MAP_2"/>
    <property type="match status" value="1"/>
</dbReference>